<proteinExistence type="predicted"/>
<protein>
    <submittedName>
        <fullName evidence="2">Uncharacterized protein</fullName>
    </submittedName>
</protein>
<organism evidence="2 3">
    <name type="scientific">Schaedlerella arabinosiphila</name>
    <dbReference type="NCBI Taxonomy" id="2044587"/>
    <lineage>
        <taxon>Bacteria</taxon>
        <taxon>Bacillati</taxon>
        <taxon>Bacillota</taxon>
        <taxon>Clostridia</taxon>
        <taxon>Lachnospirales</taxon>
        <taxon>Lachnospiraceae</taxon>
        <taxon>Schaedlerella</taxon>
    </lineage>
</organism>
<feature type="transmembrane region" description="Helical" evidence="1">
    <location>
        <begin position="9"/>
        <end position="29"/>
    </location>
</feature>
<evidence type="ECO:0000256" key="1">
    <source>
        <dbReference type="SAM" id="Phobius"/>
    </source>
</evidence>
<dbReference type="EMBL" id="VIRB01000142">
    <property type="protein sequence ID" value="NDO71683.1"/>
    <property type="molecule type" value="Genomic_DNA"/>
</dbReference>
<comment type="caution">
    <text evidence="2">The sequence shown here is derived from an EMBL/GenBank/DDBJ whole genome shotgun (WGS) entry which is preliminary data.</text>
</comment>
<dbReference type="RefSeq" id="WP_044990170.1">
    <property type="nucleotide sequence ID" value="NZ_VIRB01000142.1"/>
</dbReference>
<gene>
    <name evidence="2" type="ORF">FMM80_24735</name>
</gene>
<keyword evidence="1" id="KW-1133">Transmembrane helix</keyword>
<keyword evidence="1" id="KW-0812">Transmembrane</keyword>
<sequence length="73" mass="8541">MGNEIRYRWIVKTSLFCMIKISMSTLYFAKFLTGRSLLMLQNRKITVGEISPFFTELIDSDIKELEAEVMQLT</sequence>
<name>A0A9X5CCG2_9FIRM</name>
<keyword evidence="1" id="KW-0472">Membrane</keyword>
<dbReference type="Proteomes" id="UP000474104">
    <property type="component" value="Unassembled WGS sequence"/>
</dbReference>
<evidence type="ECO:0000313" key="3">
    <source>
        <dbReference type="Proteomes" id="UP000474104"/>
    </source>
</evidence>
<accession>A0A9X5CCG2</accession>
<reference evidence="2 3" key="1">
    <citation type="submission" date="2019-07" db="EMBL/GenBank/DDBJ databases">
        <title>Draft genome sequences of 15 bacterial species constituting the stable defined intestinal microbiota of the GM15 gnotobiotic mouse model.</title>
        <authorList>
            <person name="Elie C."/>
            <person name="Mathieu A."/>
            <person name="Saliou A."/>
            <person name="Darnaud M."/>
            <person name="Leulier F."/>
            <person name="Tamellini A."/>
        </authorList>
    </citation>
    <scope>NUCLEOTIDE SEQUENCE [LARGE SCALE GENOMIC DNA]</scope>
    <source>
        <strain evidence="3">ASF 502</strain>
    </source>
</reference>
<dbReference type="AlphaFoldDB" id="A0A9X5CCG2"/>
<evidence type="ECO:0000313" key="2">
    <source>
        <dbReference type="EMBL" id="NDO71683.1"/>
    </source>
</evidence>